<organism evidence="2 3">
    <name type="scientific">Cetraspora pellucida</name>
    <dbReference type="NCBI Taxonomy" id="1433469"/>
    <lineage>
        <taxon>Eukaryota</taxon>
        <taxon>Fungi</taxon>
        <taxon>Fungi incertae sedis</taxon>
        <taxon>Mucoromycota</taxon>
        <taxon>Glomeromycotina</taxon>
        <taxon>Glomeromycetes</taxon>
        <taxon>Diversisporales</taxon>
        <taxon>Gigasporaceae</taxon>
        <taxon>Cetraspora</taxon>
    </lineage>
</organism>
<keyword evidence="3" id="KW-1185">Reference proteome</keyword>
<feature type="region of interest" description="Disordered" evidence="1">
    <location>
        <begin position="1"/>
        <end position="21"/>
    </location>
</feature>
<protein>
    <submittedName>
        <fullName evidence="2">6012_t:CDS:1</fullName>
    </submittedName>
</protein>
<dbReference type="EMBL" id="CAJVQA010068264">
    <property type="protein sequence ID" value="CAG8832394.1"/>
    <property type="molecule type" value="Genomic_DNA"/>
</dbReference>
<reference evidence="2" key="1">
    <citation type="submission" date="2021-06" db="EMBL/GenBank/DDBJ databases">
        <authorList>
            <person name="Kallberg Y."/>
            <person name="Tangrot J."/>
            <person name="Rosling A."/>
        </authorList>
    </citation>
    <scope>NUCLEOTIDE SEQUENCE</scope>
    <source>
        <strain evidence="2">FL966</strain>
    </source>
</reference>
<evidence type="ECO:0000313" key="3">
    <source>
        <dbReference type="Proteomes" id="UP000789759"/>
    </source>
</evidence>
<feature type="compositionally biased region" description="Low complexity" evidence="1">
    <location>
        <begin position="9"/>
        <end position="20"/>
    </location>
</feature>
<dbReference type="OrthoDB" id="2364641at2759"/>
<feature type="non-terminal residue" evidence="2">
    <location>
        <position position="1"/>
    </location>
</feature>
<gene>
    <name evidence="2" type="ORF">CPELLU_LOCUS20838</name>
</gene>
<sequence length="104" mass="10841">PGWKNLVYSSGGTTKTGDTSAQSCCESCVANPICVQWAFGSKGCLLNGGADTCTGQLFNSTHIFDSGDIRCVGGCTPLDGTTEITSTDSTDSIDNSFGDMLYNY</sequence>
<evidence type="ECO:0000313" key="2">
    <source>
        <dbReference type="EMBL" id="CAG8832394.1"/>
    </source>
</evidence>
<feature type="non-terminal residue" evidence="2">
    <location>
        <position position="104"/>
    </location>
</feature>
<proteinExistence type="predicted"/>
<dbReference type="Proteomes" id="UP000789759">
    <property type="component" value="Unassembled WGS sequence"/>
</dbReference>
<comment type="caution">
    <text evidence="2">The sequence shown here is derived from an EMBL/GenBank/DDBJ whole genome shotgun (WGS) entry which is preliminary data.</text>
</comment>
<name>A0A9N9KH20_9GLOM</name>
<accession>A0A9N9KH20</accession>
<dbReference type="AlphaFoldDB" id="A0A9N9KH20"/>
<evidence type="ECO:0000256" key="1">
    <source>
        <dbReference type="SAM" id="MobiDB-lite"/>
    </source>
</evidence>